<dbReference type="Proteomes" id="UP000654075">
    <property type="component" value="Unassembled WGS sequence"/>
</dbReference>
<sequence>MTTTTIGDGSKFTMLLMQYGIFLAIVGTGGVAYHSWESDLMHIMYAGVGCFASISVCALLSASRKEVPVMIGVHLALVLIALFNIVFFMQAVKASTVPHHFDRLVLFAVMGGGSSLALSRAFTVKPKSKRLMD</sequence>
<organism evidence="2 4">
    <name type="scientific">Polarella glacialis</name>
    <name type="common">Dinoflagellate</name>
    <dbReference type="NCBI Taxonomy" id="89957"/>
    <lineage>
        <taxon>Eukaryota</taxon>
        <taxon>Sar</taxon>
        <taxon>Alveolata</taxon>
        <taxon>Dinophyceae</taxon>
        <taxon>Suessiales</taxon>
        <taxon>Suessiaceae</taxon>
        <taxon>Polarella</taxon>
    </lineage>
</organism>
<keyword evidence="1" id="KW-0812">Transmembrane</keyword>
<feature type="transmembrane region" description="Helical" evidence="1">
    <location>
        <begin position="42"/>
        <end position="62"/>
    </location>
</feature>
<keyword evidence="1" id="KW-0472">Membrane</keyword>
<reference evidence="2" key="1">
    <citation type="submission" date="2021-02" db="EMBL/GenBank/DDBJ databases">
        <authorList>
            <person name="Dougan E. K."/>
            <person name="Rhodes N."/>
            <person name="Thang M."/>
            <person name="Chan C."/>
        </authorList>
    </citation>
    <scope>NUCLEOTIDE SEQUENCE</scope>
</reference>
<comment type="caution">
    <text evidence="2">The sequence shown here is derived from an EMBL/GenBank/DDBJ whole genome shotgun (WGS) entry which is preliminary data.</text>
</comment>
<evidence type="ECO:0000313" key="4">
    <source>
        <dbReference type="Proteomes" id="UP000654075"/>
    </source>
</evidence>
<gene>
    <name evidence="2" type="ORF">PGLA1383_LOCUS11815</name>
    <name evidence="3" type="ORF">PGLA2088_LOCUS13592</name>
</gene>
<name>A0A813E3E4_POLGL</name>
<feature type="transmembrane region" description="Helical" evidence="1">
    <location>
        <begin position="69"/>
        <end position="92"/>
    </location>
</feature>
<dbReference type="AlphaFoldDB" id="A0A813E3E4"/>
<proteinExistence type="predicted"/>
<accession>A0A813E3E4</accession>
<dbReference type="OMA" id="MHIMYAG"/>
<evidence type="ECO:0000313" key="3">
    <source>
        <dbReference type="EMBL" id="CAE8658842.1"/>
    </source>
</evidence>
<dbReference type="EMBL" id="CAJNNW010016297">
    <property type="protein sequence ID" value="CAE8658842.1"/>
    <property type="molecule type" value="Genomic_DNA"/>
</dbReference>
<dbReference type="EMBL" id="CAJNNV010006182">
    <property type="protein sequence ID" value="CAE8593210.1"/>
    <property type="molecule type" value="Genomic_DNA"/>
</dbReference>
<evidence type="ECO:0000313" key="2">
    <source>
        <dbReference type="EMBL" id="CAE8593210.1"/>
    </source>
</evidence>
<keyword evidence="4" id="KW-1185">Reference proteome</keyword>
<feature type="transmembrane region" description="Helical" evidence="1">
    <location>
        <begin position="104"/>
        <end position="123"/>
    </location>
</feature>
<evidence type="ECO:0000256" key="1">
    <source>
        <dbReference type="SAM" id="Phobius"/>
    </source>
</evidence>
<feature type="transmembrane region" description="Helical" evidence="1">
    <location>
        <begin position="12"/>
        <end position="36"/>
    </location>
</feature>
<protein>
    <submittedName>
        <fullName evidence="2">Uncharacterized protein</fullName>
    </submittedName>
</protein>
<keyword evidence="1" id="KW-1133">Transmembrane helix</keyword>
<dbReference type="Proteomes" id="UP000626109">
    <property type="component" value="Unassembled WGS sequence"/>
</dbReference>